<feature type="non-terminal residue" evidence="1">
    <location>
        <position position="79"/>
    </location>
</feature>
<dbReference type="Proteomes" id="UP000789570">
    <property type="component" value="Unassembled WGS sequence"/>
</dbReference>
<dbReference type="OrthoDB" id="2446883at2759"/>
<name>A0A9N8W5A6_9GLOM</name>
<protein>
    <submittedName>
        <fullName evidence="1">571_t:CDS:1</fullName>
    </submittedName>
</protein>
<accession>A0A9N8W5A6</accession>
<gene>
    <name evidence="1" type="ORF">FCALED_LOCUS2551</name>
</gene>
<evidence type="ECO:0000313" key="1">
    <source>
        <dbReference type="EMBL" id="CAG8477784.1"/>
    </source>
</evidence>
<dbReference type="EMBL" id="CAJVPQ010000395">
    <property type="protein sequence ID" value="CAG8477784.1"/>
    <property type="molecule type" value="Genomic_DNA"/>
</dbReference>
<proteinExistence type="predicted"/>
<keyword evidence="2" id="KW-1185">Reference proteome</keyword>
<dbReference type="AlphaFoldDB" id="A0A9N8W5A6"/>
<organism evidence="1 2">
    <name type="scientific">Funneliformis caledonium</name>
    <dbReference type="NCBI Taxonomy" id="1117310"/>
    <lineage>
        <taxon>Eukaryota</taxon>
        <taxon>Fungi</taxon>
        <taxon>Fungi incertae sedis</taxon>
        <taxon>Mucoromycota</taxon>
        <taxon>Glomeromycotina</taxon>
        <taxon>Glomeromycetes</taxon>
        <taxon>Glomerales</taxon>
        <taxon>Glomeraceae</taxon>
        <taxon>Funneliformis</taxon>
    </lineage>
</organism>
<sequence length="79" mass="9565">MNENDHCEIFDFIVDPEWKDVRAEIATNTLVYHYLIESRTFEDKLKGSYVLIVHEKVLKYYEKDISSEDYEVLKKKYPE</sequence>
<evidence type="ECO:0000313" key="2">
    <source>
        <dbReference type="Proteomes" id="UP000789570"/>
    </source>
</evidence>
<comment type="caution">
    <text evidence="1">The sequence shown here is derived from an EMBL/GenBank/DDBJ whole genome shotgun (WGS) entry which is preliminary data.</text>
</comment>
<reference evidence="1" key="1">
    <citation type="submission" date="2021-06" db="EMBL/GenBank/DDBJ databases">
        <authorList>
            <person name="Kallberg Y."/>
            <person name="Tangrot J."/>
            <person name="Rosling A."/>
        </authorList>
    </citation>
    <scope>NUCLEOTIDE SEQUENCE</scope>
    <source>
        <strain evidence="1">UK204</strain>
    </source>
</reference>